<dbReference type="Proteomes" id="UP000295777">
    <property type="component" value="Unassembled WGS sequence"/>
</dbReference>
<comment type="caution">
    <text evidence="2">The sequence shown here is derived from an EMBL/GenBank/DDBJ whole genome shotgun (WGS) entry which is preliminary data.</text>
</comment>
<organism evidence="2 3">
    <name type="scientific">Phorcysia thermohydrogeniphila</name>
    <dbReference type="NCBI Taxonomy" id="936138"/>
    <lineage>
        <taxon>Bacteria</taxon>
        <taxon>Pseudomonadati</taxon>
        <taxon>Aquificota</taxon>
        <taxon>Aquificia</taxon>
        <taxon>Desulfurobacteriales</taxon>
        <taxon>Desulfurobacteriaceae</taxon>
        <taxon>Phorcysia</taxon>
    </lineage>
</organism>
<dbReference type="Pfam" id="PF00582">
    <property type="entry name" value="Usp"/>
    <property type="match status" value="1"/>
</dbReference>
<keyword evidence="3" id="KW-1185">Reference proteome</keyword>
<reference evidence="2 3" key="1">
    <citation type="submission" date="2019-03" db="EMBL/GenBank/DDBJ databases">
        <title>Genomic Encyclopedia of Archaeal and Bacterial Type Strains, Phase II (KMG-II): from individual species to whole genera.</title>
        <authorList>
            <person name="Goeker M."/>
        </authorList>
    </citation>
    <scope>NUCLEOTIDE SEQUENCE [LARGE SCALE GENOMIC DNA]</scope>
    <source>
        <strain evidence="2 3">DSM 24425</strain>
    </source>
</reference>
<dbReference type="InterPro" id="IPR014729">
    <property type="entry name" value="Rossmann-like_a/b/a_fold"/>
</dbReference>
<proteinExistence type="predicted"/>
<dbReference type="SUPFAM" id="SSF52402">
    <property type="entry name" value="Adenine nucleotide alpha hydrolases-like"/>
    <property type="match status" value="1"/>
</dbReference>
<dbReference type="RefSeq" id="WP_132525695.1">
    <property type="nucleotide sequence ID" value="NZ_SMFV01000002.1"/>
</dbReference>
<gene>
    <name evidence="2" type="ORF">CLV27_0613</name>
</gene>
<dbReference type="AlphaFoldDB" id="A0A4R1GEH2"/>
<accession>A0A4R1GEH2</accession>
<protein>
    <submittedName>
        <fullName evidence="2">Universal stress protein family protein</fullName>
    </submittedName>
</protein>
<dbReference type="CDD" id="cd00293">
    <property type="entry name" value="USP-like"/>
    <property type="match status" value="1"/>
</dbReference>
<sequence length="157" mass="17856">MLFQKVLYPVDLKPASLNVKPYILKLKEAGCLEVHLLYVLIPSEWGLLKREEYDSEEKISALRGVMNEGYVEGLKKTFRKMQELAEEFEKSGIKTRVLMIPGELDEVIANYAEKNEIKLVALGITSESLSFFRVGKVLDIIKAVDKPILIVKSPEEE</sequence>
<feature type="domain" description="UspA" evidence="1">
    <location>
        <begin position="3"/>
        <end position="152"/>
    </location>
</feature>
<dbReference type="EMBL" id="SMFV01000002">
    <property type="protein sequence ID" value="TCK05191.1"/>
    <property type="molecule type" value="Genomic_DNA"/>
</dbReference>
<evidence type="ECO:0000313" key="2">
    <source>
        <dbReference type="EMBL" id="TCK05191.1"/>
    </source>
</evidence>
<evidence type="ECO:0000313" key="3">
    <source>
        <dbReference type="Proteomes" id="UP000295777"/>
    </source>
</evidence>
<name>A0A4R1GEH2_9BACT</name>
<dbReference type="OrthoDB" id="11417at2"/>
<dbReference type="Gene3D" id="3.40.50.620">
    <property type="entry name" value="HUPs"/>
    <property type="match status" value="1"/>
</dbReference>
<dbReference type="InterPro" id="IPR006016">
    <property type="entry name" value="UspA"/>
</dbReference>
<evidence type="ECO:0000259" key="1">
    <source>
        <dbReference type="Pfam" id="PF00582"/>
    </source>
</evidence>